<dbReference type="RefSeq" id="WP_223407959.1">
    <property type="nucleotide sequence ID" value="NZ_JAGSHT010000016.1"/>
</dbReference>
<accession>A0ABS7SBT9</accession>
<keyword evidence="2" id="KW-1185">Reference proteome</keyword>
<gene>
    <name evidence="1" type="ORF">KCQ71_16720</name>
</gene>
<proteinExistence type="predicted"/>
<sequence length="106" mass="11928">MRHTQTAVLERGEDFSSDFATEPYEVAWAGEARFFVQRLEDTTGEVELRTQISPDGITWVDAENTPTVRLDGTMVTWSVREFGGWLRVSGTVSGLARLRIYLVCKG</sequence>
<name>A0ABS7SBT9_9MICO</name>
<organism evidence="1 2">
    <name type="scientific">Occultella gossypii</name>
    <dbReference type="NCBI Taxonomy" id="2800820"/>
    <lineage>
        <taxon>Bacteria</taxon>
        <taxon>Bacillati</taxon>
        <taxon>Actinomycetota</taxon>
        <taxon>Actinomycetes</taxon>
        <taxon>Micrococcales</taxon>
        <taxon>Ruaniaceae</taxon>
        <taxon>Occultella</taxon>
    </lineage>
</organism>
<evidence type="ECO:0000313" key="1">
    <source>
        <dbReference type="EMBL" id="MBZ2197807.1"/>
    </source>
</evidence>
<protein>
    <submittedName>
        <fullName evidence="1">Uncharacterized protein</fullName>
    </submittedName>
</protein>
<evidence type="ECO:0000313" key="2">
    <source>
        <dbReference type="Proteomes" id="UP000826651"/>
    </source>
</evidence>
<dbReference type="EMBL" id="JAGSHT010000016">
    <property type="protein sequence ID" value="MBZ2197807.1"/>
    <property type="molecule type" value="Genomic_DNA"/>
</dbReference>
<reference evidence="1 2" key="1">
    <citation type="submission" date="2021-04" db="EMBL/GenBank/DDBJ databases">
        <title>Ruania sp. nov., isolated from sandy soil of mangrove forest.</title>
        <authorList>
            <person name="Ge X."/>
            <person name="Huang R."/>
            <person name="Liu W."/>
        </authorList>
    </citation>
    <scope>NUCLEOTIDE SEQUENCE [LARGE SCALE GENOMIC DNA]</scope>
    <source>
        <strain evidence="1 2">N2-46</strain>
    </source>
</reference>
<dbReference type="Proteomes" id="UP000826651">
    <property type="component" value="Unassembled WGS sequence"/>
</dbReference>
<comment type="caution">
    <text evidence="1">The sequence shown here is derived from an EMBL/GenBank/DDBJ whole genome shotgun (WGS) entry which is preliminary data.</text>
</comment>